<evidence type="ECO:0000256" key="1">
    <source>
        <dbReference type="SAM" id="MobiDB-lite"/>
    </source>
</evidence>
<keyword evidence="3" id="KW-1185">Reference proteome</keyword>
<proteinExistence type="predicted"/>
<feature type="region of interest" description="Disordered" evidence="1">
    <location>
        <begin position="219"/>
        <end position="280"/>
    </location>
</feature>
<name>A0A913Z7N1_PATMI</name>
<dbReference type="GeneID" id="119721862"/>
<dbReference type="GO" id="GO:0006936">
    <property type="term" value="P:muscle contraction"/>
    <property type="evidence" value="ECO:0007669"/>
    <property type="project" value="TreeGrafter"/>
</dbReference>
<dbReference type="EnsemblMetazoa" id="XM_038191809.1">
    <property type="protein sequence ID" value="XP_038047737.1"/>
    <property type="gene ID" value="LOC119721862"/>
</dbReference>
<evidence type="ECO:0008006" key="4">
    <source>
        <dbReference type="Google" id="ProtNLM"/>
    </source>
</evidence>
<dbReference type="AlphaFoldDB" id="A0A913Z7N1"/>
<dbReference type="GO" id="GO:0006937">
    <property type="term" value="P:regulation of muscle contraction"/>
    <property type="evidence" value="ECO:0007669"/>
    <property type="project" value="InterPro"/>
</dbReference>
<dbReference type="Proteomes" id="UP000887568">
    <property type="component" value="Unplaced"/>
</dbReference>
<feature type="region of interest" description="Disordered" evidence="1">
    <location>
        <begin position="39"/>
        <end position="148"/>
    </location>
</feature>
<feature type="compositionally biased region" description="Gly residues" evidence="1">
    <location>
        <begin position="251"/>
        <end position="260"/>
    </location>
</feature>
<accession>A0A913Z7N1</accession>
<dbReference type="GO" id="GO:0005523">
    <property type="term" value="F:tropomyosin binding"/>
    <property type="evidence" value="ECO:0007669"/>
    <property type="project" value="TreeGrafter"/>
</dbReference>
<protein>
    <recommendedName>
        <fullName evidence="4">Troponin T</fullName>
    </recommendedName>
</protein>
<feature type="compositionally biased region" description="Basic and acidic residues" evidence="1">
    <location>
        <begin position="115"/>
        <end position="145"/>
    </location>
</feature>
<dbReference type="RefSeq" id="XP_038047737.1">
    <property type="nucleotide sequence ID" value="XM_038191809.1"/>
</dbReference>
<evidence type="ECO:0000313" key="2">
    <source>
        <dbReference type="EnsemblMetazoa" id="XP_038047737.1"/>
    </source>
</evidence>
<dbReference type="InterPro" id="IPR038077">
    <property type="entry name" value="Troponin_sf"/>
</dbReference>
<feature type="compositionally biased region" description="Basic and acidic residues" evidence="1">
    <location>
        <begin position="39"/>
        <end position="106"/>
    </location>
</feature>
<dbReference type="Gene3D" id="1.20.5.350">
    <property type="match status" value="1"/>
</dbReference>
<dbReference type="OMA" id="TGYMQRT"/>
<sequence length="280" mass="32602">MAAPEGEEPDALAIIKEQAEKRREEVNKELHEAREEYRRMKEEKEKELETLRARRDERRKQQAEERKMLEKFAEERRAKEKEEMRKRKEMADMRKKEREARVRAMHDPNAFKAVIIEKEKPQKAPKKSKEELASEKEEAMKERIQPLHIGASTAEDKIREIARNLLQRLQAMYTEIFDMKVRRKRQEYDHKELLQRIKDLTKVKEPVAAESAGTVHKFKAGGVFKPQDEHEQNKSKMDREKEAGSIISSGGVAGRMGMFGGSSAKKAPGLERGPTIDLTK</sequence>
<feature type="compositionally biased region" description="Basic and acidic residues" evidence="1">
    <location>
        <begin position="226"/>
        <end position="243"/>
    </location>
</feature>
<dbReference type="PANTHER" id="PTHR11521">
    <property type="entry name" value="TROPONIN T"/>
    <property type="match status" value="1"/>
</dbReference>
<dbReference type="InterPro" id="IPR027707">
    <property type="entry name" value="TNNT"/>
</dbReference>
<dbReference type="GO" id="GO:0005861">
    <property type="term" value="C:troponin complex"/>
    <property type="evidence" value="ECO:0007669"/>
    <property type="project" value="InterPro"/>
</dbReference>
<dbReference type="PANTHER" id="PTHR11521:SF1">
    <property type="entry name" value="TROPONIN T, SKELETAL MUSCLE"/>
    <property type="match status" value="1"/>
</dbReference>
<dbReference type="RefSeq" id="XP_038047732.1">
    <property type="nucleotide sequence ID" value="XM_038191804.1"/>
</dbReference>
<dbReference type="SUPFAM" id="SSF90250">
    <property type="entry name" value="Troponin coil-coiled subunits"/>
    <property type="match status" value="1"/>
</dbReference>
<dbReference type="EnsemblMetazoa" id="XM_038191804.1">
    <property type="protein sequence ID" value="XP_038047732.1"/>
    <property type="gene ID" value="LOC119721862"/>
</dbReference>
<dbReference type="OrthoDB" id="330499at2759"/>
<dbReference type="GO" id="GO:0045214">
    <property type="term" value="P:sarcomere organization"/>
    <property type="evidence" value="ECO:0007669"/>
    <property type="project" value="TreeGrafter"/>
</dbReference>
<evidence type="ECO:0000313" key="3">
    <source>
        <dbReference type="Proteomes" id="UP000887568"/>
    </source>
</evidence>
<organism evidence="2 3">
    <name type="scientific">Patiria miniata</name>
    <name type="common">Bat star</name>
    <name type="synonym">Asterina miniata</name>
    <dbReference type="NCBI Taxonomy" id="46514"/>
    <lineage>
        <taxon>Eukaryota</taxon>
        <taxon>Metazoa</taxon>
        <taxon>Echinodermata</taxon>
        <taxon>Eleutherozoa</taxon>
        <taxon>Asterozoa</taxon>
        <taxon>Asteroidea</taxon>
        <taxon>Valvatacea</taxon>
        <taxon>Valvatida</taxon>
        <taxon>Asterinidae</taxon>
        <taxon>Patiria</taxon>
    </lineage>
</organism>
<reference evidence="2" key="1">
    <citation type="submission" date="2022-11" db="UniProtKB">
        <authorList>
            <consortium name="EnsemblMetazoa"/>
        </authorList>
    </citation>
    <scope>IDENTIFICATION</scope>
</reference>